<proteinExistence type="predicted"/>
<evidence type="ECO:0000256" key="6">
    <source>
        <dbReference type="ARBA" id="ARBA00022840"/>
    </source>
</evidence>
<keyword evidence="3" id="KW-0808">Transferase</keyword>
<evidence type="ECO:0000256" key="1">
    <source>
        <dbReference type="ARBA" id="ARBA00004948"/>
    </source>
</evidence>
<dbReference type="Gene3D" id="3.40.1190.20">
    <property type="match status" value="1"/>
</dbReference>
<dbReference type="PANTHER" id="PTHR20858:SF17">
    <property type="entry name" value="HYDROXYMETHYLPYRIMIDINE_PHOSPHOMETHYLPYRIMIDINE KINASE THI20-RELATED"/>
    <property type="match status" value="1"/>
</dbReference>
<dbReference type="UniPathway" id="UPA00060">
    <property type="reaction ID" value="UER00138"/>
</dbReference>
<evidence type="ECO:0000313" key="9">
    <source>
        <dbReference type="Proteomes" id="UP000094165"/>
    </source>
</evidence>
<evidence type="ECO:0000256" key="3">
    <source>
        <dbReference type="ARBA" id="ARBA00022679"/>
    </source>
</evidence>
<dbReference type="EC" id="2.7.1.49" evidence="2"/>
<dbReference type="EMBL" id="AJYW02000041">
    <property type="protein sequence ID" value="OEE78714.1"/>
    <property type="molecule type" value="Genomic_DNA"/>
</dbReference>
<feature type="domain" description="Pyridoxamine kinase/Phosphomethylpyrimidine kinase" evidence="7">
    <location>
        <begin position="30"/>
        <end position="278"/>
    </location>
</feature>
<dbReference type="GO" id="GO:0005829">
    <property type="term" value="C:cytosol"/>
    <property type="evidence" value="ECO:0007669"/>
    <property type="project" value="TreeGrafter"/>
</dbReference>
<dbReference type="GO" id="GO:0005524">
    <property type="term" value="F:ATP binding"/>
    <property type="evidence" value="ECO:0007669"/>
    <property type="project" value="UniProtKB-KW"/>
</dbReference>
<dbReference type="Pfam" id="PF08543">
    <property type="entry name" value="Phos_pyr_kin"/>
    <property type="match status" value="1"/>
</dbReference>
<evidence type="ECO:0000256" key="5">
    <source>
        <dbReference type="ARBA" id="ARBA00022777"/>
    </source>
</evidence>
<comment type="pathway">
    <text evidence="1">Cofactor biosynthesis; thiamine diphosphate biosynthesis.</text>
</comment>
<dbReference type="NCBIfam" id="TIGR00097">
    <property type="entry name" value="HMP-P_kinase"/>
    <property type="match status" value="1"/>
</dbReference>
<evidence type="ECO:0000313" key="8">
    <source>
        <dbReference type="EMBL" id="OEE78714.1"/>
    </source>
</evidence>
<dbReference type="CDD" id="cd01169">
    <property type="entry name" value="HMPP_kinase"/>
    <property type="match status" value="1"/>
</dbReference>
<dbReference type="GO" id="GO:0009228">
    <property type="term" value="P:thiamine biosynthetic process"/>
    <property type="evidence" value="ECO:0007669"/>
    <property type="project" value="InterPro"/>
</dbReference>
<keyword evidence="4" id="KW-0547">Nucleotide-binding</keyword>
<dbReference type="GO" id="GO:0008902">
    <property type="term" value="F:hydroxymethylpyrimidine kinase activity"/>
    <property type="evidence" value="ECO:0007669"/>
    <property type="project" value="UniProtKB-EC"/>
</dbReference>
<keyword evidence="6" id="KW-0067">ATP-binding</keyword>
<dbReference type="GO" id="GO:0008972">
    <property type="term" value="F:phosphomethylpyrimidine kinase activity"/>
    <property type="evidence" value="ECO:0007669"/>
    <property type="project" value="InterPro"/>
</dbReference>
<accession>A0A1E5D545</accession>
<dbReference type="GO" id="GO:0009229">
    <property type="term" value="P:thiamine diphosphate biosynthetic process"/>
    <property type="evidence" value="ECO:0007669"/>
    <property type="project" value="UniProtKB-UniPathway"/>
</dbReference>
<dbReference type="SUPFAM" id="SSF53613">
    <property type="entry name" value="Ribokinase-like"/>
    <property type="match status" value="1"/>
</dbReference>
<gene>
    <name evidence="8" type="ORF">A130_12960</name>
</gene>
<dbReference type="InterPro" id="IPR029056">
    <property type="entry name" value="Ribokinase-like"/>
</dbReference>
<protein>
    <recommendedName>
        <fullName evidence="2">hydroxymethylpyrimidine kinase</fullName>
        <ecNumber evidence="2">2.7.1.49</ecNumber>
    </recommendedName>
</protein>
<dbReference type="Proteomes" id="UP000094165">
    <property type="component" value="Unassembled WGS sequence"/>
</dbReference>
<dbReference type="AlphaFoldDB" id="A0A1E5D545"/>
<keyword evidence="5 8" id="KW-0418">Kinase</keyword>
<dbReference type="InterPro" id="IPR004399">
    <property type="entry name" value="HMP/HMP-P_kinase_dom"/>
</dbReference>
<dbReference type="InterPro" id="IPR013749">
    <property type="entry name" value="PM/HMP-P_kinase-1"/>
</dbReference>
<dbReference type="FunFam" id="3.40.1190.20:FF:000003">
    <property type="entry name" value="Phosphomethylpyrimidine kinase ThiD"/>
    <property type="match status" value="1"/>
</dbReference>
<comment type="caution">
    <text evidence="8">The sequence shown here is derived from an EMBL/GenBank/DDBJ whole genome shotgun (WGS) entry which is preliminary data.</text>
</comment>
<sequence length="288" mass="30173">MSHSHISSNSSSQILPDSTTPIVLTIAGSDSGGGAGIQADIKAMSATGSYSCSVITAITSQNTLGVSAIFPIPIDHIETQLDAVFTDLNVVAVKVGMLADSEIIKTVAAKVKQYRPQFVVVDPVMVATSGDLLLEKSAISTLKAELLPLADVITPNLPEGAALIGSSIPTNESAMNLMIADLRQLGANSVLLKGGHLECDENSNDLLIFSDRVERLSAKRVDTHNTHGTGCTLSSAIASYLAQGNELLSAVKLAKQYISLAIAHADELDIGQGHGPVHHFFDGHNDVR</sequence>
<evidence type="ECO:0000256" key="2">
    <source>
        <dbReference type="ARBA" id="ARBA00012135"/>
    </source>
</evidence>
<organism evidence="8 9">
    <name type="scientific">Vibrio genomosp. F6 str. FF-238</name>
    <dbReference type="NCBI Taxonomy" id="1191298"/>
    <lineage>
        <taxon>Bacteria</taxon>
        <taxon>Pseudomonadati</taxon>
        <taxon>Pseudomonadota</taxon>
        <taxon>Gammaproteobacteria</taxon>
        <taxon>Vibrionales</taxon>
        <taxon>Vibrionaceae</taxon>
        <taxon>Vibrio</taxon>
    </lineage>
</organism>
<dbReference type="RefSeq" id="WP_017054462.1">
    <property type="nucleotide sequence ID" value="NZ_AJYW02000041.1"/>
</dbReference>
<dbReference type="PANTHER" id="PTHR20858">
    <property type="entry name" value="PHOSPHOMETHYLPYRIMIDINE KINASE"/>
    <property type="match status" value="1"/>
</dbReference>
<reference evidence="8 9" key="1">
    <citation type="journal article" date="2012" name="Science">
        <title>Ecological populations of bacteria act as socially cohesive units of antibiotic production and resistance.</title>
        <authorList>
            <person name="Cordero O.X."/>
            <person name="Wildschutte H."/>
            <person name="Kirkup B."/>
            <person name="Proehl S."/>
            <person name="Ngo L."/>
            <person name="Hussain F."/>
            <person name="Le Roux F."/>
            <person name="Mincer T."/>
            <person name="Polz M.F."/>
        </authorList>
    </citation>
    <scope>NUCLEOTIDE SEQUENCE [LARGE SCALE GENOMIC DNA]</scope>
    <source>
        <strain evidence="8 9">FF-238</strain>
    </source>
</reference>
<keyword evidence="9" id="KW-1185">Reference proteome</keyword>
<evidence type="ECO:0000256" key="4">
    <source>
        <dbReference type="ARBA" id="ARBA00022741"/>
    </source>
</evidence>
<name>A0A1E5D545_9VIBR</name>
<evidence type="ECO:0000259" key="7">
    <source>
        <dbReference type="Pfam" id="PF08543"/>
    </source>
</evidence>